<dbReference type="InterPro" id="IPR050979">
    <property type="entry name" value="LD-transpeptidase"/>
</dbReference>
<evidence type="ECO:0000256" key="5">
    <source>
        <dbReference type="ARBA" id="ARBA00022801"/>
    </source>
</evidence>
<dbReference type="PANTHER" id="PTHR30582:SF24">
    <property type="entry name" value="L,D-TRANSPEPTIDASE ERFK_SRFK-RELATED"/>
    <property type="match status" value="1"/>
</dbReference>
<dbReference type="PANTHER" id="PTHR30582">
    <property type="entry name" value="L,D-TRANSPEPTIDASE"/>
    <property type="match status" value="1"/>
</dbReference>
<accession>A0A9D6QIZ9</accession>
<comment type="caution">
    <text evidence="11">The sequence shown here is derived from an EMBL/GenBank/DDBJ whole genome shotgun (WGS) entry which is preliminary data.</text>
</comment>
<feature type="domain" description="L,D-TPase catalytic" evidence="10">
    <location>
        <begin position="19"/>
        <end position="171"/>
    </location>
</feature>
<dbReference type="GO" id="GO:0016757">
    <property type="term" value="F:glycosyltransferase activity"/>
    <property type="evidence" value="ECO:0007669"/>
    <property type="project" value="UniProtKB-KW"/>
</dbReference>
<dbReference type="PROSITE" id="PS52029">
    <property type="entry name" value="LD_TPASE"/>
    <property type="match status" value="1"/>
</dbReference>
<comment type="similarity">
    <text evidence="2">Belongs to the YkuD family.</text>
</comment>
<comment type="pathway">
    <text evidence="1 9">Cell wall biogenesis; peptidoglycan biosynthesis.</text>
</comment>
<gene>
    <name evidence="11" type="ORF">HY076_00295</name>
</gene>
<dbReference type="CDD" id="cd16913">
    <property type="entry name" value="YkuD_like"/>
    <property type="match status" value="1"/>
</dbReference>
<dbReference type="GO" id="GO:0008360">
    <property type="term" value="P:regulation of cell shape"/>
    <property type="evidence" value="ECO:0007669"/>
    <property type="project" value="UniProtKB-UniRule"/>
</dbReference>
<evidence type="ECO:0000256" key="9">
    <source>
        <dbReference type="PROSITE-ProRule" id="PRU01373"/>
    </source>
</evidence>
<dbReference type="GO" id="GO:0071972">
    <property type="term" value="F:peptidoglycan L,D-transpeptidase activity"/>
    <property type="evidence" value="ECO:0007669"/>
    <property type="project" value="TreeGrafter"/>
</dbReference>
<name>A0A9D6QIZ9_UNCEI</name>
<dbReference type="GO" id="GO:0018104">
    <property type="term" value="P:peptidoglycan-protein cross-linking"/>
    <property type="evidence" value="ECO:0007669"/>
    <property type="project" value="TreeGrafter"/>
</dbReference>
<dbReference type="InterPro" id="IPR005490">
    <property type="entry name" value="LD_TPept_cat_dom"/>
</dbReference>
<keyword evidence="8 9" id="KW-0961">Cell wall biogenesis/degradation</keyword>
<keyword evidence="7 9" id="KW-0573">Peptidoglycan synthesis</keyword>
<dbReference type="AlphaFoldDB" id="A0A9D6QIZ9"/>
<evidence type="ECO:0000256" key="1">
    <source>
        <dbReference type="ARBA" id="ARBA00004752"/>
    </source>
</evidence>
<reference evidence="11" key="1">
    <citation type="submission" date="2020-07" db="EMBL/GenBank/DDBJ databases">
        <title>Huge and variable diversity of episymbiotic CPR bacteria and DPANN archaea in groundwater ecosystems.</title>
        <authorList>
            <person name="He C.Y."/>
            <person name="Keren R."/>
            <person name="Whittaker M."/>
            <person name="Farag I.F."/>
            <person name="Doudna J."/>
            <person name="Cate J.H.D."/>
            <person name="Banfield J.F."/>
        </authorList>
    </citation>
    <scope>NUCLEOTIDE SEQUENCE</scope>
    <source>
        <strain evidence="11">NC_groundwater_928_Pr1_S-0.2um_72_17</strain>
    </source>
</reference>
<evidence type="ECO:0000256" key="6">
    <source>
        <dbReference type="ARBA" id="ARBA00022960"/>
    </source>
</evidence>
<sequence length="179" mass="19088">MARAALARPGSPFRELPPRLVLVDADDQRLYLIEAGEVAAEYATSTAAAGIGGEDGSLKTPPGWHRIDARIGDGAPAGAIFMSREHTGELWRGEPNDRDLILTRVLTLEGLEPGVNRGPGRDSRARYIYIHGTNHERALGSRASHGCVRMASGDVIDLFDRVAEGDPVVIVSTEAPAVA</sequence>
<dbReference type="Pfam" id="PF03734">
    <property type="entry name" value="YkuD"/>
    <property type="match status" value="1"/>
</dbReference>
<feature type="active site" description="Proton donor/acceptor" evidence="9">
    <location>
        <position position="131"/>
    </location>
</feature>
<dbReference type="Proteomes" id="UP000807850">
    <property type="component" value="Unassembled WGS sequence"/>
</dbReference>
<evidence type="ECO:0000256" key="3">
    <source>
        <dbReference type="ARBA" id="ARBA00022676"/>
    </source>
</evidence>
<feature type="active site" description="Nucleophile" evidence="9">
    <location>
        <position position="147"/>
    </location>
</feature>
<evidence type="ECO:0000256" key="7">
    <source>
        <dbReference type="ARBA" id="ARBA00022984"/>
    </source>
</evidence>
<evidence type="ECO:0000259" key="10">
    <source>
        <dbReference type="PROSITE" id="PS52029"/>
    </source>
</evidence>
<keyword evidence="3" id="KW-0328">Glycosyltransferase</keyword>
<evidence type="ECO:0000256" key="2">
    <source>
        <dbReference type="ARBA" id="ARBA00005992"/>
    </source>
</evidence>
<dbReference type="EMBL" id="JACQAY010000015">
    <property type="protein sequence ID" value="MBI3538700.1"/>
    <property type="molecule type" value="Genomic_DNA"/>
</dbReference>
<evidence type="ECO:0000256" key="4">
    <source>
        <dbReference type="ARBA" id="ARBA00022679"/>
    </source>
</evidence>
<dbReference type="GO" id="GO:0005576">
    <property type="term" value="C:extracellular region"/>
    <property type="evidence" value="ECO:0007669"/>
    <property type="project" value="TreeGrafter"/>
</dbReference>
<dbReference type="GO" id="GO:0071555">
    <property type="term" value="P:cell wall organization"/>
    <property type="evidence" value="ECO:0007669"/>
    <property type="project" value="UniProtKB-UniRule"/>
</dbReference>
<evidence type="ECO:0000256" key="8">
    <source>
        <dbReference type="ARBA" id="ARBA00023316"/>
    </source>
</evidence>
<protein>
    <submittedName>
        <fullName evidence="11">L,D-transpeptidase</fullName>
    </submittedName>
</protein>
<proteinExistence type="inferred from homology"/>
<dbReference type="InterPro" id="IPR038063">
    <property type="entry name" value="Transpep_catalytic_dom"/>
</dbReference>
<dbReference type="Gene3D" id="2.40.440.10">
    <property type="entry name" value="L,D-transpeptidase catalytic domain-like"/>
    <property type="match status" value="1"/>
</dbReference>
<dbReference type="SUPFAM" id="SSF141523">
    <property type="entry name" value="L,D-transpeptidase catalytic domain-like"/>
    <property type="match status" value="1"/>
</dbReference>
<keyword evidence="6 9" id="KW-0133">Cell shape</keyword>
<evidence type="ECO:0000313" key="11">
    <source>
        <dbReference type="EMBL" id="MBI3538700.1"/>
    </source>
</evidence>
<keyword evidence="4" id="KW-0808">Transferase</keyword>
<organism evidence="11 12">
    <name type="scientific">Eiseniibacteriota bacterium</name>
    <dbReference type="NCBI Taxonomy" id="2212470"/>
    <lineage>
        <taxon>Bacteria</taxon>
        <taxon>Candidatus Eiseniibacteriota</taxon>
    </lineage>
</organism>
<keyword evidence="5" id="KW-0378">Hydrolase</keyword>
<evidence type="ECO:0000313" key="12">
    <source>
        <dbReference type="Proteomes" id="UP000807850"/>
    </source>
</evidence>